<dbReference type="RefSeq" id="WP_398277064.1">
    <property type="nucleotide sequence ID" value="NZ_JBITLV010000002.1"/>
</dbReference>
<evidence type="ECO:0000313" key="2">
    <source>
        <dbReference type="Proteomes" id="UP001612915"/>
    </source>
</evidence>
<proteinExistence type="predicted"/>
<evidence type="ECO:0000313" key="1">
    <source>
        <dbReference type="EMBL" id="MFI7586736.1"/>
    </source>
</evidence>
<comment type="caution">
    <text evidence="1">The sequence shown here is derived from an EMBL/GenBank/DDBJ whole genome shotgun (WGS) entry which is preliminary data.</text>
</comment>
<protein>
    <submittedName>
        <fullName evidence="1">VanZ family protein</fullName>
    </submittedName>
</protein>
<reference evidence="1 2" key="1">
    <citation type="submission" date="2024-10" db="EMBL/GenBank/DDBJ databases">
        <title>The Natural Products Discovery Center: Release of the First 8490 Sequenced Strains for Exploring Actinobacteria Biosynthetic Diversity.</title>
        <authorList>
            <person name="Kalkreuter E."/>
            <person name="Kautsar S.A."/>
            <person name="Yang D."/>
            <person name="Bader C.D."/>
            <person name="Teijaro C.N."/>
            <person name="Fluegel L."/>
            <person name="Davis C.M."/>
            <person name="Simpson J.R."/>
            <person name="Lauterbach L."/>
            <person name="Steele A.D."/>
            <person name="Gui C."/>
            <person name="Meng S."/>
            <person name="Li G."/>
            <person name="Viehrig K."/>
            <person name="Ye F."/>
            <person name="Su P."/>
            <person name="Kiefer A.F."/>
            <person name="Nichols A."/>
            <person name="Cepeda A.J."/>
            <person name="Yan W."/>
            <person name="Fan B."/>
            <person name="Jiang Y."/>
            <person name="Adhikari A."/>
            <person name="Zheng C.-J."/>
            <person name="Schuster L."/>
            <person name="Cowan T.M."/>
            <person name="Smanski M.J."/>
            <person name="Chevrette M.G."/>
            <person name="De Carvalho L.P.S."/>
            <person name="Shen B."/>
        </authorList>
    </citation>
    <scope>NUCLEOTIDE SEQUENCE [LARGE SCALE GENOMIC DNA]</scope>
    <source>
        <strain evidence="1 2">NPDC049639</strain>
    </source>
</reference>
<dbReference type="Proteomes" id="UP001612915">
    <property type="component" value="Unassembled WGS sequence"/>
</dbReference>
<organism evidence="1 2">
    <name type="scientific">Spongisporangium articulatum</name>
    <dbReference type="NCBI Taxonomy" id="3362603"/>
    <lineage>
        <taxon>Bacteria</taxon>
        <taxon>Bacillati</taxon>
        <taxon>Actinomycetota</taxon>
        <taxon>Actinomycetes</taxon>
        <taxon>Kineosporiales</taxon>
        <taxon>Kineosporiaceae</taxon>
        <taxon>Spongisporangium</taxon>
    </lineage>
</organism>
<gene>
    <name evidence="1" type="ORF">ACIB24_06635</name>
</gene>
<accession>A0ABW8AK51</accession>
<sequence length="117" mass="12302">MRRLFFAAVVVAQLVVLYWPREVSTGGVPYLDKAIHLSVFGTAVWAGARAGLPLRLVVPAFLLHAPVSELVQHYLLPGRDGDVFDALADCVGVACGAGVAIFTGLGAGRFRAVTDPG</sequence>
<name>A0ABW8AK51_9ACTN</name>
<keyword evidence="2" id="KW-1185">Reference proteome</keyword>
<dbReference type="EMBL" id="JBITLV010000002">
    <property type="protein sequence ID" value="MFI7586736.1"/>
    <property type="molecule type" value="Genomic_DNA"/>
</dbReference>